<dbReference type="EMBL" id="VWSH01000004">
    <property type="protein sequence ID" value="KAA5532205.1"/>
    <property type="molecule type" value="Genomic_DNA"/>
</dbReference>
<dbReference type="RefSeq" id="WP_150033707.1">
    <property type="nucleotide sequence ID" value="NZ_VWSH01000004.1"/>
</dbReference>
<sequence length="136" mass="15389">MGNFEPVKVLFVGPSKEYTENRDYYNQVIVVSLIDGDTVNVLYADEPDFNRNDGDTKFYFVDPEHIAKAVSQYAIESIKDSTTINLIHDAANDTAIHSYSIGDYKKVMVNPKYIEAVKNNHPTLFGKVVRDTTHVL</sequence>
<accession>A0A5M6CFI1</accession>
<gene>
    <name evidence="1" type="ORF">F0919_15500</name>
</gene>
<dbReference type="AlphaFoldDB" id="A0A5M6CFI1"/>
<organism evidence="1 2">
    <name type="scientific">Taibaiella lutea</name>
    <dbReference type="NCBI Taxonomy" id="2608001"/>
    <lineage>
        <taxon>Bacteria</taxon>
        <taxon>Pseudomonadati</taxon>
        <taxon>Bacteroidota</taxon>
        <taxon>Chitinophagia</taxon>
        <taxon>Chitinophagales</taxon>
        <taxon>Chitinophagaceae</taxon>
        <taxon>Taibaiella</taxon>
    </lineage>
</organism>
<reference evidence="1 2" key="1">
    <citation type="submission" date="2019-09" db="EMBL/GenBank/DDBJ databases">
        <title>Genome sequence and assembly of Taibaiella sp.</title>
        <authorList>
            <person name="Chhetri G."/>
        </authorList>
    </citation>
    <scope>NUCLEOTIDE SEQUENCE [LARGE SCALE GENOMIC DNA]</scope>
    <source>
        <strain evidence="1 2">KVB11</strain>
    </source>
</reference>
<name>A0A5M6CFI1_9BACT</name>
<evidence type="ECO:0000313" key="2">
    <source>
        <dbReference type="Proteomes" id="UP000323632"/>
    </source>
</evidence>
<proteinExistence type="predicted"/>
<keyword evidence="2" id="KW-1185">Reference proteome</keyword>
<dbReference type="Proteomes" id="UP000323632">
    <property type="component" value="Unassembled WGS sequence"/>
</dbReference>
<comment type="caution">
    <text evidence="1">The sequence shown here is derived from an EMBL/GenBank/DDBJ whole genome shotgun (WGS) entry which is preliminary data.</text>
</comment>
<protein>
    <submittedName>
        <fullName evidence="1">Uncharacterized protein</fullName>
    </submittedName>
</protein>
<evidence type="ECO:0000313" key="1">
    <source>
        <dbReference type="EMBL" id="KAA5532205.1"/>
    </source>
</evidence>